<gene>
    <name evidence="2" type="ORF">LPB142_05095</name>
</gene>
<evidence type="ECO:0008006" key="4">
    <source>
        <dbReference type="Google" id="ProtNLM"/>
    </source>
</evidence>
<organism evidence="2 3">
    <name type="scientific">Rhodobacter xanthinilyticus</name>
    <dbReference type="NCBI Taxonomy" id="1850250"/>
    <lineage>
        <taxon>Bacteria</taxon>
        <taxon>Pseudomonadati</taxon>
        <taxon>Pseudomonadota</taxon>
        <taxon>Alphaproteobacteria</taxon>
        <taxon>Rhodobacterales</taxon>
        <taxon>Rhodobacter group</taxon>
        <taxon>Rhodobacter</taxon>
    </lineage>
</organism>
<dbReference type="RefSeq" id="WP_071165709.1">
    <property type="nucleotide sequence ID" value="NZ_CP017781.1"/>
</dbReference>
<evidence type="ECO:0000313" key="2">
    <source>
        <dbReference type="EMBL" id="AOZ68766.1"/>
    </source>
</evidence>
<feature type="signal peptide" evidence="1">
    <location>
        <begin position="1"/>
        <end position="19"/>
    </location>
</feature>
<proteinExistence type="predicted"/>
<dbReference type="AlphaFoldDB" id="A0A1D9MA72"/>
<dbReference type="STRING" id="1850250.LPB142_05095"/>
<dbReference type="KEGG" id="rhp:LPB142_05095"/>
<evidence type="ECO:0000256" key="1">
    <source>
        <dbReference type="SAM" id="SignalP"/>
    </source>
</evidence>
<feature type="chain" id="PRO_5009443445" description="Cytochrome c domain-containing protein" evidence="1">
    <location>
        <begin position="20"/>
        <end position="552"/>
    </location>
</feature>
<dbReference type="Proteomes" id="UP000176562">
    <property type="component" value="Chromosome"/>
</dbReference>
<sequence length="552" mass="59718">MTRLALLFATLTAASGAQALDLGATTLSNRSAHIPPQCYTKTTDAAGAVHNPCQTCHVLPRAPNYTADADLQTVYAFPAPARVNPWTNLFADRRAAIATTPAPEIDAWVAQDNYRSPSGKIALAEKLAALPADWDSDGDGKWAGYVPDIWFDFDEEGFDRGPDGRESGWRAFAYHPLPGSFWPMSGSTDDVMIRLPEAYRRAADGTPSRAIYKLNLAITEALIKRADIAIAPTEEAPLGLDLDRDGRLGRAEKVAFDWDPLAGREMRWVGQAATLPAAEAPIAAGLYPLGTEFLHSVRYLSPEAPGQMAPRMKELRYMRKTRWQSYYDREDAAHADAKERRDFPDRLAQFFGSAEEGISNGTGWRLQGFIEDAAGDLRPQSFEETVFCMGCHGGIGATDDDTFAFPRKLGAEAFRAGWYHWSQRGFDGGADLIRADGTSEAAHYLRANGGADDLGATRAEVAQWLADNALAPAAAQAVGAGGAGLAALILPDAGRARALDVAYREVVREQSFTKGRDAVLAPMEGSVWRVLEEDQPTGVAAPVAGWFARAAR</sequence>
<keyword evidence="1" id="KW-0732">Signal</keyword>
<dbReference type="EMBL" id="CP017781">
    <property type="protein sequence ID" value="AOZ68766.1"/>
    <property type="molecule type" value="Genomic_DNA"/>
</dbReference>
<accession>A0A1D9MA72</accession>
<name>A0A1D9MA72_9RHOB</name>
<reference evidence="2 3" key="1">
    <citation type="submission" date="2016-10" db="EMBL/GenBank/DDBJ databases">
        <title>Rhodobacter sp. LPB0142, isolated from sea water.</title>
        <authorList>
            <person name="Kim E."/>
            <person name="Yi H."/>
        </authorList>
    </citation>
    <scope>NUCLEOTIDE SEQUENCE [LARGE SCALE GENOMIC DNA]</scope>
    <source>
        <strain evidence="2 3">LPB0142</strain>
    </source>
</reference>
<keyword evidence="3" id="KW-1185">Reference proteome</keyword>
<protein>
    <recommendedName>
        <fullName evidence="4">Cytochrome c domain-containing protein</fullName>
    </recommendedName>
</protein>
<evidence type="ECO:0000313" key="3">
    <source>
        <dbReference type="Proteomes" id="UP000176562"/>
    </source>
</evidence>